<feature type="domain" description="Aminotransferase class V" evidence="5">
    <location>
        <begin position="18"/>
        <end position="381"/>
    </location>
</feature>
<evidence type="ECO:0000313" key="7">
    <source>
        <dbReference type="Proteomes" id="UP000324595"/>
    </source>
</evidence>
<accession>A0A5D3YNM5</accession>
<name>A0A5D3YNM5_9BACT</name>
<dbReference type="AlphaFoldDB" id="A0A5D3YNM5"/>
<dbReference type="RefSeq" id="WP_148898141.1">
    <property type="nucleotide sequence ID" value="NZ_VNHY01000001.1"/>
</dbReference>
<comment type="similarity">
    <text evidence="3">Belongs to the class-V pyridoxal-phosphate-dependent aminotransferase family.</text>
</comment>
<protein>
    <submittedName>
        <fullName evidence="6">Selenocysteine lyase/Cysteine desulfurase</fullName>
    </submittedName>
</protein>
<dbReference type="PANTHER" id="PTHR43586">
    <property type="entry name" value="CYSTEINE DESULFURASE"/>
    <property type="match status" value="1"/>
</dbReference>
<dbReference type="InterPro" id="IPR015424">
    <property type="entry name" value="PyrdxlP-dep_Trfase"/>
</dbReference>
<evidence type="ECO:0000256" key="1">
    <source>
        <dbReference type="ARBA" id="ARBA00001933"/>
    </source>
</evidence>
<keyword evidence="7" id="KW-1185">Reference proteome</keyword>
<comment type="cofactor">
    <cofactor evidence="1 4">
        <name>pyridoxal 5'-phosphate</name>
        <dbReference type="ChEBI" id="CHEBI:597326"/>
    </cofactor>
</comment>
<dbReference type="InterPro" id="IPR015422">
    <property type="entry name" value="PyrdxlP-dep_Trfase_small"/>
</dbReference>
<reference evidence="6 7" key="1">
    <citation type="submission" date="2019-07" db="EMBL/GenBank/DDBJ databases">
        <title>Genomic Encyclopedia of Archaeal and Bacterial Type Strains, Phase II (KMG-II): from individual species to whole genera.</title>
        <authorList>
            <person name="Goeker M."/>
        </authorList>
    </citation>
    <scope>NUCLEOTIDE SEQUENCE [LARGE SCALE GENOMIC DNA]</scope>
    <source>
        <strain evidence="6 7">DSM 21935</strain>
    </source>
</reference>
<evidence type="ECO:0000256" key="2">
    <source>
        <dbReference type="ARBA" id="ARBA00022898"/>
    </source>
</evidence>
<dbReference type="GO" id="GO:0016829">
    <property type="term" value="F:lyase activity"/>
    <property type="evidence" value="ECO:0007669"/>
    <property type="project" value="UniProtKB-KW"/>
</dbReference>
<evidence type="ECO:0000256" key="3">
    <source>
        <dbReference type="RuleBase" id="RU004075"/>
    </source>
</evidence>
<evidence type="ECO:0000259" key="5">
    <source>
        <dbReference type="Pfam" id="PF00266"/>
    </source>
</evidence>
<dbReference type="InterPro" id="IPR000192">
    <property type="entry name" value="Aminotrans_V_dom"/>
</dbReference>
<dbReference type="InterPro" id="IPR020578">
    <property type="entry name" value="Aminotrans_V_PyrdxlP_BS"/>
</dbReference>
<dbReference type="Gene3D" id="3.40.640.10">
    <property type="entry name" value="Type I PLP-dependent aspartate aminotransferase-like (Major domain)"/>
    <property type="match status" value="1"/>
</dbReference>
<dbReference type="EMBL" id="VNHY01000001">
    <property type="protein sequence ID" value="TYP95474.1"/>
    <property type="molecule type" value="Genomic_DNA"/>
</dbReference>
<gene>
    <name evidence="6" type="ORF">LX73_0780</name>
</gene>
<evidence type="ECO:0000313" key="6">
    <source>
        <dbReference type="EMBL" id="TYP95474.1"/>
    </source>
</evidence>
<dbReference type="Proteomes" id="UP000324595">
    <property type="component" value="Unassembled WGS sequence"/>
</dbReference>
<dbReference type="SUPFAM" id="SSF53383">
    <property type="entry name" value="PLP-dependent transferases"/>
    <property type="match status" value="1"/>
</dbReference>
<evidence type="ECO:0000256" key="4">
    <source>
        <dbReference type="RuleBase" id="RU004504"/>
    </source>
</evidence>
<dbReference type="PANTHER" id="PTHR43586:SF24">
    <property type="entry name" value="BLR4730 PROTEIN"/>
    <property type="match status" value="1"/>
</dbReference>
<keyword evidence="6" id="KW-0456">Lyase</keyword>
<organism evidence="6 7">
    <name type="scientific">Fodinibius salinus</name>
    <dbReference type="NCBI Taxonomy" id="860790"/>
    <lineage>
        <taxon>Bacteria</taxon>
        <taxon>Pseudomonadati</taxon>
        <taxon>Balneolota</taxon>
        <taxon>Balneolia</taxon>
        <taxon>Balneolales</taxon>
        <taxon>Balneolaceae</taxon>
        <taxon>Fodinibius</taxon>
    </lineage>
</organism>
<sequence>MDINKCRQHTPGTHNVIHFNNAGAALMPASVTEATIDYLNEEANYGGYETARAHRQQLDEVYDNIATLINAYSSEIALQENATTAWNNAFFAVDFEDGDRILTSVSEYASNYIGYLKLQEKKDVTIEIIPSDESGKTSLQSLSEMMNHEVKLVSITHIPTNSGLVNPVEEIGDIVQRYNCLYLVDGCQSVGHYPVDVKEIGCDMLSATGRKYLRGPRGTGFLYVNNKKIDTLSPPFLDLHAATWISKNEYTVRDDARKFENWESNYAAISGLNQAVAYANNLGINNIWDRIVMLADQLRVKLSNIDFVTVRDIGSVKGGIVTFTIDGMSAQEVQKNLSEHHINVSISGKSSTLLDMNYRNLDEVVRASVHYYNTEKEINKLVNVLKTLSSTSSHTNSL</sequence>
<dbReference type="Pfam" id="PF00266">
    <property type="entry name" value="Aminotran_5"/>
    <property type="match status" value="1"/>
</dbReference>
<comment type="caution">
    <text evidence="6">The sequence shown here is derived from an EMBL/GenBank/DDBJ whole genome shotgun (WGS) entry which is preliminary data.</text>
</comment>
<proteinExistence type="inferred from homology"/>
<dbReference type="PROSITE" id="PS00595">
    <property type="entry name" value="AA_TRANSFER_CLASS_5"/>
    <property type="match status" value="1"/>
</dbReference>
<keyword evidence="2" id="KW-0663">Pyridoxal phosphate</keyword>
<dbReference type="OrthoDB" id="513408at2"/>
<dbReference type="InterPro" id="IPR015421">
    <property type="entry name" value="PyrdxlP-dep_Trfase_major"/>
</dbReference>
<dbReference type="Gene3D" id="3.90.1150.10">
    <property type="entry name" value="Aspartate Aminotransferase, domain 1"/>
    <property type="match status" value="1"/>
</dbReference>